<dbReference type="EMBL" id="JAHRHJ020000011">
    <property type="protein sequence ID" value="KAH9296168.1"/>
    <property type="molecule type" value="Genomic_DNA"/>
</dbReference>
<protein>
    <submittedName>
        <fullName evidence="1">Uncharacterized protein</fullName>
    </submittedName>
</protein>
<gene>
    <name evidence="1" type="ORF">KI387_039756</name>
</gene>
<feature type="non-terminal residue" evidence="1">
    <location>
        <position position="1"/>
    </location>
</feature>
<comment type="caution">
    <text evidence="1">The sequence shown here is derived from an EMBL/GenBank/DDBJ whole genome shotgun (WGS) entry which is preliminary data.</text>
</comment>
<dbReference type="AlphaFoldDB" id="A0AA38FB49"/>
<sequence length="61" mass="6026">IDDSLDDWVGGVVVGWEVDESAVEAAVVVGIVGLDVGEVAATLVDGVMGEGEVGVVADALT</sequence>
<feature type="non-terminal residue" evidence="1">
    <location>
        <position position="61"/>
    </location>
</feature>
<reference evidence="1 2" key="1">
    <citation type="journal article" date="2021" name="Nat. Plants">
        <title>The Taxus genome provides insights into paclitaxel biosynthesis.</title>
        <authorList>
            <person name="Xiong X."/>
            <person name="Gou J."/>
            <person name="Liao Q."/>
            <person name="Li Y."/>
            <person name="Zhou Q."/>
            <person name="Bi G."/>
            <person name="Li C."/>
            <person name="Du R."/>
            <person name="Wang X."/>
            <person name="Sun T."/>
            <person name="Guo L."/>
            <person name="Liang H."/>
            <person name="Lu P."/>
            <person name="Wu Y."/>
            <person name="Zhang Z."/>
            <person name="Ro D.K."/>
            <person name="Shang Y."/>
            <person name="Huang S."/>
            <person name="Yan J."/>
        </authorList>
    </citation>
    <scope>NUCLEOTIDE SEQUENCE [LARGE SCALE GENOMIC DNA]</scope>
    <source>
        <strain evidence="1">Ta-2019</strain>
    </source>
</reference>
<dbReference type="Proteomes" id="UP000824469">
    <property type="component" value="Unassembled WGS sequence"/>
</dbReference>
<name>A0AA38FB49_TAXCH</name>
<proteinExistence type="predicted"/>
<accession>A0AA38FB49</accession>
<organism evidence="1 2">
    <name type="scientific">Taxus chinensis</name>
    <name type="common">Chinese yew</name>
    <name type="synonym">Taxus wallichiana var. chinensis</name>
    <dbReference type="NCBI Taxonomy" id="29808"/>
    <lineage>
        <taxon>Eukaryota</taxon>
        <taxon>Viridiplantae</taxon>
        <taxon>Streptophyta</taxon>
        <taxon>Embryophyta</taxon>
        <taxon>Tracheophyta</taxon>
        <taxon>Spermatophyta</taxon>
        <taxon>Pinopsida</taxon>
        <taxon>Pinidae</taxon>
        <taxon>Conifers II</taxon>
        <taxon>Cupressales</taxon>
        <taxon>Taxaceae</taxon>
        <taxon>Taxus</taxon>
    </lineage>
</organism>
<keyword evidence="2" id="KW-1185">Reference proteome</keyword>
<evidence type="ECO:0000313" key="2">
    <source>
        <dbReference type="Proteomes" id="UP000824469"/>
    </source>
</evidence>
<evidence type="ECO:0000313" key="1">
    <source>
        <dbReference type="EMBL" id="KAH9296168.1"/>
    </source>
</evidence>